<gene>
    <name evidence="2" type="ORF">BDV98DRAFT_600034</name>
</gene>
<dbReference type="Pfam" id="PF00561">
    <property type="entry name" value="Abhydrolase_1"/>
    <property type="match status" value="1"/>
</dbReference>
<keyword evidence="2" id="KW-0378">Hydrolase</keyword>
<dbReference type="InterPro" id="IPR000073">
    <property type="entry name" value="AB_hydrolase_1"/>
</dbReference>
<keyword evidence="3" id="KW-1185">Reference proteome</keyword>
<dbReference type="GO" id="GO:0016020">
    <property type="term" value="C:membrane"/>
    <property type="evidence" value="ECO:0007669"/>
    <property type="project" value="TreeGrafter"/>
</dbReference>
<feature type="domain" description="AB hydrolase-1" evidence="1">
    <location>
        <begin position="32"/>
        <end position="101"/>
    </location>
</feature>
<accession>A0A5C3R292</accession>
<dbReference type="SUPFAM" id="SSF53474">
    <property type="entry name" value="alpha/beta-Hydrolases"/>
    <property type="match status" value="1"/>
</dbReference>
<dbReference type="InterPro" id="IPR029058">
    <property type="entry name" value="AB_hydrolase_fold"/>
</dbReference>
<dbReference type="InterPro" id="IPR050266">
    <property type="entry name" value="AB_hydrolase_sf"/>
</dbReference>
<dbReference type="Proteomes" id="UP000305067">
    <property type="component" value="Unassembled WGS sequence"/>
</dbReference>
<dbReference type="STRING" id="1884261.A0A5C3R292"/>
<dbReference type="AlphaFoldDB" id="A0A5C3R292"/>
<dbReference type="OrthoDB" id="408373at2759"/>
<dbReference type="GO" id="GO:0047372">
    <property type="term" value="F:monoacylglycerol lipase activity"/>
    <property type="evidence" value="ECO:0007669"/>
    <property type="project" value="TreeGrafter"/>
</dbReference>
<evidence type="ECO:0000313" key="3">
    <source>
        <dbReference type="Proteomes" id="UP000305067"/>
    </source>
</evidence>
<evidence type="ECO:0000259" key="1">
    <source>
        <dbReference type="Pfam" id="PF00561"/>
    </source>
</evidence>
<protein>
    <submittedName>
        <fullName evidence="2">Alpha/Beta hydrolase protein</fullName>
    </submittedName>
</protein>
<dbReference type="PANTHER" id="PTHR43798">
    <property type="entry name" value="MONOACYLGLYCEROL LIPASE"/>
    <property type="match status" value="1"/>
</dbReference>
<dbReference type="GO" id="GO:0046464">
    <property type="term" value="P:acylglycerol catabolic process"/>
    <property type="evidence" value="ECO:0007669"/>
    <property type="project" value="TreeGrafter"/>
</dbReference>
<dbReference type="Gene3D" id="3.40.50.1820">
    <property type="entry name" value="alpha/beta hydrolase"/>
    <property type="match status" value="1"/>
</dbReference>
<name>A0A5C3R292_9AGAR</name>
<dbReference type="EMBL" id="ML178814">
    <property type="protein sequence ID" value="TFL07777.1"/>
    <property type="molecule type" value="Genomic_DNA"/>
</dbReference>
<organism evidence="2 3">
    <name type="scientific">Pterulicium gracile</name>
    <dbReference type="NCBI Taxonomy" id="1884261"/>
    <lineage>
        <taxon>Eukaryota</taxon>
        <taxon>Fungi</taxon>
        <taxon>Dikarya</taxon>
        <taxon>Basidiomycota</taxon>
        <taxon>Agaricomycotina</taxon>
        <taxon>Agaricomycetes</taxon>
        <taxon>Agaricomycetidae</taxon>
        <taxon>Agaricales</taxon>
        <taxon>Pleurotineae</taxon>
        <taxon>Pterulaceae</taxon>
        <taxon>Pterulicium</taxon>
    </lineage>
</organism>
<evidence type="ECO:0000313" key="2">
    <source>
        <dbReference type="EMBL" id="TFL07777.1"/>
    </source>
</evidence>
<proteinExistence type="predicted"/>
<sequence>MDGSSYKSLVTPRGYMYGYYHQSPSENDHSKPSILFLHGFPSTSKDWSAQVSHFTKQGYGVLAPDLLGYGKTEKPVDRKEYKTIDIVDDVVAILDKERLEKNTHVTPKHATKDFVTKGERFEPQAMVSIQ</sequence>
<dbReference type="InterPro" id="IPR000639">
    <property type="entry name" value="Epox_hydrolase-like"/>
</dbReference>
<dbReference type="PRINTS" id="PR00412">
    <property type="entry name" value="EPOXHYDRLASE"/>
</dbReference>
<dbReference type="PANTHER" id="PTHR43798:SF33">
    <property type="entry name" value="HYDROLASE, PUTATIVE (AFU_ORTHOLOGUE AFUA_2G14860)-RELATED"/>
    <property type="match status" value="1"/>
</dbReference>
<reference evidence="2 3" key="1">
    <citation type="journal article" date="2019" name="Nat. Ecol. Evol.">
        <title>Megaphylogeny resolves global patterns of mushroom evolution.</title>
        <authorList>
            <person name="Varga T."/>
            <person name="Krizsan K."/>
            <person name="Foldi C."/>
            <person name="Dima B."/>
            <person name="Sanchez-Garcia M."/>
            <person name="Sanchez-Ramirez S."/>
            <person name="Szollosi G.J."/>
            <person name="Szarkandi J.G."/>
            <person name="Papp V."/>
            <person name="Albert L."/>
            <person name="Andreopoulos W."/>
            <person name="Angelini C."/>
            <person name="Antonin V."/>
            <person name="Barry K.W."/>
            <person name="Bougher N.L."/>
            <person name="Buchanan P."/>
            <person name="Buyck B."/>
            <person name="Bense V."/>
            <person name="Catcheside P."/>
            <person name="Chovatia M."/>
            <person name="Cooper J."/>
            <person name="Damon W."/>
            <person name="Desjardin D."/>
            <person name="Finy P."/>
            <person name="Geml J."/>
            <person name="Haridas S."/>
            <person name="Hughes K."/>
            <person name="Justo A."/>
            <person name="Karasinski D."/>
            <person name="Kautmanova I."/>
            <person name="Kiss B."/>
            <person name="Kocsube S."/>
            <person name="Kotiranta H."/>
            <person name="LaButti K.M."/>
            <person name="Lechner B.E."/>
            <person name="Liimatainen K."/>
            <person name="Lipzen A."/>
            <person name="Lukacs Z."/>
            <person name="Mihaltcheva S."/>
            <person name="Morgado L.N."/>
            <person name="Niskanen T."/>
            <person name="Noordeloos M.E."/>
            <person name="Ohm R.A."/>
            <person name="Ortiz-Santana B."/>
            <person name="Ovrebo C."/>
            <person name="Racz N."/>
            <person name="Riley R."/>
            <person name="Savchenko A."/>
            <person name="Shiryaev A."/>
            <person name="Soop K."/>
            <person name="Spirin V."/>
            <person name="Szebenyi C."/>
            <person name="Tomsovsky M."/>
            <person name="Tulloss R.E."/>
            <person name="Uehling J."/>
            <person name="Grigoriev I.V."/>
            <person name="Vagvolgyi C."/>
            <person name="Papp T."/>
            <person name="Martin F.M."/>
            <person name="Miettinen O."/>
            <person name="Hibbett D.S."/>
            <person name="Nagy L.G."/>
        </authorList>
    </citation>
    <scope>NUCLEOTIDE SEQUENCE [LARGE SCALE GENOMIC DNA]</scope>
    <source>
        <strain evidence="2 3">CBS 309.79</strain>
    </source>
</reference>